<evidence type="ECO:0000256" key="1">
    <source>
        <dbReference type="ARBA" id="ARBA00022729"/>
    </source>
</evidence>
<dbReference type="OrthoDB" id="9805017at2"/>
<dbReference type="EMBL" id="UFVQ01000003">
    <property type="protein sequence ID" value="STD05872.1"/>
    <property type="molecule type" value="Genomic_DNA"/>
</dbReference>
<dbReference type="RefSeq" id="WP_073333634.1">
    <property type="nucleotide sequence ID" value="NZ_CP033920.1"/>
</dbReference>
<reference evidence="7" key="2">
    <citation type="submission" date="2018-11" db="EMBL/GenBank/DDBJ databases">
        <title>Proposal to divide the Flavobacteriaceae and reorganize its genera based on Amino Acid Identity values calculated from whole genome sequences.</title>
        <authorList>
            <person name="Nicholson A.C."/>
            <person name="Gulvik C.A."/>
            <person name="Whitney A.M."/>
            <person name="Humrighouse B.W."/>
            <person name="Bell M."/>
            <person name="Holmes B."/>
            <person name="Steigerwalt A.G."/>
            <person name="Villarma A."/>
            <person name="Sheth M."/>
            <person name="Batra D."/>
            <person name="Pryor J."/>
            <person name="Bernardet J.-F."/>
            <person name="Hugo C."/>
            <person name="Kampfer P."/>
            <person name="Newman J."/>
            <person name="McQuiston J.R."/>
        </authorList>
    </citation>
    <scope>NUCLEOTIDE SEQUENCE [LARGE SCALE GENOMIC DNA]</scope>
    <source>
        <strain evidence="7">G0188</strain>
    </source>
</reference>
<name>A0A1M7GEZ8_CHRCU</name>
<feature type="signal peptide" evidence="2">
    <location>
        <begin position="1"/>
        <end position="18"/>
    </location>
</feature>
<dbReference type="NCBIfam" id="TIGR04183">
    <property type="entry name" value="Por_Secre_tail"/>
    <property type="match status" value="1"/>
</dbReference>
<dbReference type="STRING" id="297244.SAMN05421639_102686"/>
<dbReference type="InterPro" id="IPR026444">
    <property type="entry name" value="Secre_tail"/>
</dbReference>
<dbReference type="Proteomes" id="UP000255224">
    <property type="component" value="Unassembled WGS sequence"/>
</dbReference>
<keyword evidence="7" id="KW-1185">Reference proteome</keyword>
<evidence type="ECO:0000259" key="3">
    <source>
        <dbReference type="Pfam" id="PF18962"/>
    </source>
</evidence>
<accession>A0A1M7GEZ8</accession>
<dbReference type="EMBL" id="CP033920">
    <property type="protein sequence ID" value="AZA46793.1"/>
    <property type="molecule type" value="Genomic_DNA"/>
</dbReference>
<evidence type="ECO:0000256" key="2">
    <source>
        <dbReference type="SAM" id="SignalP"/>
    </source>
</evidence>
<evidence type="ECO:0000313" key="5">
    <source>
        <dbReference type="EMBL" id="STD05872.1"/>
    </source>
</evidence>
<reference evidence="5 6" key="1">
    <citation type="submission" date="2018-06" db="EMBL/GenBank/DDBJ databases">
        <authorList>
            <consortium name="Pathogen Informatics"/>
            <person name="Doyle S."/>
        </authorList>
    </citation>
    <scope>NUCLEOTIDE SEQUENCE [LARGE SCALE GENOMIC DNA]</scope>
    <source>
        <strain evidence="5 6">NCTC13533</strain>
    </source>
</reference>
<proteinExistence type="predicted"/>
<evidence type="ECO:0000313" key="6">
    <source>
        <dbReference type="Proteomes" id="UP000255224"/>
    </source>
</evidence>
<dbReference type="Proteomes" id="UP000273270">
    <property type="component" value="Chromosome"/>
</dbReference>
<feature type="chain" id="PRO_5044562783" evidence="2">
    <location>
        <begin position="19"/>
        <end position="482"/>
    </location>
</feature>
<reference evidence="4" key="3">
    <citation type="submission" date="2018-11" db="EMBL/GenBank/DDBJ databases">
        <title>Proposal to divide the Flavobacteriaceae and reorganize its genera based on Amino Acid Identity values calculated from whole genome sequences.</title>
        <authorList>
            <person name="Nicholson A.C."/>
            <person name="Gulvik C.A."/>
            <person name="Whitney A.M."/>
            <person name="Humrighouse B.W."/>
            <person name="Bell M."/>
            <person name="Holmes B."/>
            <person name="Steigerwalt A."/>
            <person name="Villarma A."/>
            <person name="Sheth M."/>
            <person name="Batra D."/>
            <person name="Pryor J."/>
            <person name="Bernardet J.-F."/>
            <person name="Hugo C."/>
            <person name="Kampfer P."/>
            <person name="Newman J."/>
            <person name="Mcquiston J.R."/>
        </authorList>
    </citation>
    <scope>NUCLEOTIDE SEQUENCE [LARGE SCALE GENOMIC DNA]</scope>
    <source>
        <strain evidence="4">G0188</strain>
    </source>
</reference>
<organism evidence="5 6">
    <name type="scientific">Chryseobacterium carnipullorum</name>
    <dbReference type="NCBI Taxonomy" id="1124835"/>
    <lineage>
        <taxon>Bacteria</taxon>
        <taxon>Pseudomonadati</taxon>
        <taxon>Bacteroidota</taxon>
        <taxon>Flavobacteriia</taxon>
        <taxon>Flavobacteriales</taxon>
        <taxon>Weeksellaceae</taxon>
        <taxon>Chryseobacterium group</taxon>
        <taxon>Chryseobacterium</taxon>
    </lineage>
</organism>
<keyword evidence="1 2" id="KW-0732">Signal</keyword>
<feature type="domain" description="Secretion system C-terminal sorting" evidence="3">
    <location>
        <begin position="418"/>
        <end position="480"/>
    </location>
</feature>
<dbReference type="Pfam" id="PF18962">
    <property type="entry name" value="Por_Secre_tail"/>
    <property type="match status" value="1"/>
</dbReference>
<dbReference type="SUPFAM" id="SSF101898">
    <property type="entry name" value="NHL repeat"/>
    <property type="match status" value="1"/>
</dbReference>
<accession>A0A376EAL0</accession>
<dbReference type="KEGG" id="ccau:EG346_00525"/>
<protein>
    <submittedName>
        <fullName evidence="5">Delta-60 repeat domain</fullName>
    </submittedName>
    <submittedName>
        <fullName evidence="4">T9SS C-terminal target domain-containing protein</fullName>
    </submittedName>
</protein>
<evidence type="ECO:0000313" key="4">
    <source>
        <dbReference type="EMBL" id="AZA46793.1"/>
    </source>
</evidence>
<dbReference type="AlphaFoldDB" id="A0A1M7GEZ8"/>
<dbReference type="InterPro" id="IPR013431">
    <property type="entry name" value="Delta_60_rpt"/>
</dbReference>
<evidence type="ECO:0000313" key="7">
    <source>
        <dbReference type="Proteomes" id="UP000273270"/>
    </source>
</evidence>
<dbReference type="NCBIfam" id="TIGR02608">
    <property type="entry name" value="delta_60_rpt"/>
    <property type="match status" value="2"/>
</dbReference>
<gene>
    <name evidence="4" type="ORF">EG346_00525</name>
    <name evidence="5" type="ORF">NCTC13533_03915</name>
</gene>
<dbReference type="Gene3D" id="2.80.10.50">
    <property type="match status" value="2"/>
</dbReference>
<dbReference type="Pfam" id="PF17164">
    <property type="entry name" value="DUF5122"/>
    <property type="match status" value="2"/>
</dbReference>
<sequence length="482" mass="53215">MTKNLFLVLLLAVQTAFGQIISKDFSFASNGEYLIPFNISSTGYYNYPDSWSMVQGSDNSIYVTYSTGDVSLTTVPRESFVLKLTPDGIVNQSFGTNGRIQLPHHISLNKIKRLTDGKLLIFGFNETEGATVYRMLPNGQLDPTFGTGGISVIPQINSGQNYNAFGFLLQNEKIIIHGINGNSMSEHYNRHLIYRLNANGTIDSAFGNNGVTPTQGSTFSRMDLFIDNQSNINCFNNNFIQKFDSNGQTMTSFGNNGVVSLADANGFGQYGTADHVFMDSNNKFIFVENINTNGVLKINPDGTVDNTFTNNLYASFGTGTSISNMIEKNGYYYIVGYSPVITANGSYFISKIAQNGLVDSSFGYYLDSNIYDSFYPEMFVNSNNIITNTGIIVKYLLNSPALSTKDIAKTNTDISFENPVKQNLTFSTKEKVSKIEIYSVDGKLVKTLKEKNTDLSEILNGTYVAKVTFENGKTTVKKLIKN</sequence>